<sequence>MVSNVSNQINNIPVIKEQLENGFDNIDNVKKNTKTNNDFVFDSRRRSKEINERIERKENQGYIAIPALKEPKKKADIQCLIVELGKGKPLKENNTISNKAFNFISKEMISIINLLIDYLMVMIDKYTSSRKLGNMFIEMQMSYANQIKDDLYKKADLILSAAISSAAVSMAIHGIGAFTSIKGIGKLKLSGQSTNKTMIQGSFISATADPVSKIVDSSIQNDALRIDGNIKVLEAASHATGQIDSNNSEIQRETLDIIKALIQAMEAIIRANQDAASTISSNVRG</sequence>
<keyword evidence="2" id="KW-1185">Reference proteome</keyword>
<reference evidence="1 2" key="1">
    <citation type="submission" date="2022-03" db="EMBL/GenBank/DDBJ databases">
        <title>Sea Food Isolates.</title>
        <authorList>
            <person name="Li C."/>
        </authorList>
    </citation>
    <scope>NUCLEOTIDE SEQUENCE [LARGE SCALE GENOMIC DNA]</scope>
    <source>
        <strain evidence="1 2">19MO01SH08</strain>
    </source>
</reference>
<gene>
    <name evidence="1" type="ORF">MYW70_01840</name>
</gene>
<name>A0ABZ3EM66_9GAMM</name>
<dbReference type="Proteomes" id="UP001438077">
    <property type="component" value="Chromosome"/>
</dbReference>
<evidence type="ECO:0000313" key="1">
    <source>
        <dbReference type="EMBL" id="XAG31987.1"/>
    </source>
</evidence>
<dbReference type="EMBL" id="CP095785">
    <property type="protein sequence ID" value="XAG31987.1"/>
    <property type="molecule type" value="Genomic_DNA"/>
</dbReference>
<dbReference type="RefSeq" id="WP_185901328.1">
    <property type="nucleotide sequence ID" value="NZ_CP095785.1"/>
</dbReference>
<accession>A0ABZ3EM66</accession>
<proteinExistence type="predicted"/>
<organism evidence="1 2">
    <name type="scientific">Proteus faecis</name>
    <dbReference type="NCBI Taxonomy" id="2050967"/>
    <lineage>
        <taxon>Bacteria</taxon>
        <taxon>Pseudomonadati</taxon>
        <taxon>Pseudomonadota</taxon>
        <taxon>Gammaproteobacteria</taxon>
        <taxon>Enterobacterales</taxon>
        <taxon>Morganellaceae</taxon>
        <taxon>Proteus</taxon>
    </lineage>
</organism>
<protein>
    <submittedName>
        <fullName evidence="1">Type III secretion protein</fullName>
    </submittedName>
</protein>
<evidence type="ECO:0000313" key="2">
    <source>
        <dbReference type="Proteomes" id="UP001438077"/>
    </source>
</evidence>